<dbReference type="KEGG" id="soe:110805630"/>
<reference evidence="4" key="1">
    <citation type="journal article" date="2021" name="Nat. Commun.">
        <title>Genomic analyses provide insights into spinach domestication and the genetic basis of agronomic traits.</title>
        <authorList>
            <person name="Cai X."/>
            <person name="Sun X."/>
            <person name="Xu C."/>
            <person name="Sun H."/>
            <person name="Wang X."/>
            <person name="Ge C."/>
            <person name="Zhang Z."/>
            <person name="Wang Q."/>
            <person name="Fei Z."/>
            <person name="Jiao C."/>
            <person name="Wang Q."/>
        </authorList>
    </citation>
    <scope>NUCLEOTIDE SEQUENCE [LARGE SCALE GENOMIC DNA]</scope>
    <source>
        <strain evidence="4">cv. Varoflay</strain>
    </source>
</reference>
<proteinExistence type="predicted"/>
<feature type="repeat" description="PPR" evidence="2">
    <location>
        <begin position="478"/>
        <end position="512"/>
    </location>
</feature>
<feature type="compositionally biased region" description="Basic and acidic residues" evidence="3">
    <location>
        <begin position="128"/>
        <end position="156"/>
    </location>
</feature>
<evidence type="ECO:0000256" key="1">
    <source>
        <dbReference type="ARBA" id="ARBA00022737"/>
    </source>
</evidence>
<dbReference type="OrthoDB" id="1909155at2759"/>
<dbReference type="PANTHER" id="PTHR46935:SF1">
    <property type="entry name" value="OS01G0674700 PROTEIN"/>
    <property type="match status" value="1"/>
</dbReference>
<evidence type="ECO:0000256" key="2">
    <source>
        <dbReference type="PROSITE-ProRule" id="PRU00708"/>
    </source>
</evidence>
<dbReference type="Gene3D" id="1.25.40.10">
    <property type="entry name" value="Tetratricopeptide repeat domain"/>
    <property type="match status" value="3"/>
</dbReference>
<dbReference type="InterPro" id="IPR011990">
    <property type="entry name" value="TPR-like_helical_dom_sf"/>
</dbReference>
<evidence type="ECO:0000313" key="4">
    <source>
        <dbReference type="Proteomes" id="UP000813463"/>
    </source>
</evidence>
<evidence type="ECO:0000256" key="3">
    <source>
        <dbReference type="SAM" id="MobiDB-lite"/>
    </source>
</evidence>
<dbReference type="PANTHER" id="PTHR46935">
    <property type="entry name" value="OS01G0674700 PROTEIN"/>
    <property type="match status" value="1"/>
</dbReference>
<dbReference type="AlphaFoldDB" id="A0A9R0JG84"/>
<dbReference type="RefSeq" id="XP_021866941.1">
    <property type="nucleotide sequence ID" value="XM_022011249.2"/>
</dbReference>
<evidence type="ECO:0000313" key="5">
    <source>
        <dbReference type="RefSeq" id="XP_021866941.1"/>
    </source>
</evidence>
<dbReference type="FunFam" id="1.25.40.10:FF:000363">
    <property type="entry name" value="Pentatricopeptide repeat-containing protein"/>
    <property type="match status" value="1"/>
</dbReference>
<dbReference type="SUPFAM" id="SSF48452">
    <property type="entry name" value="TPR-like"/>
    <property type="match status" value="1"/>
</dbReference>
<dbReference type="GeneID" id="110805630"/>
<feature type="region of interest" description="Disordered" evidence="3">
    <location>
        <begin position="102"/>
        <end position="199"/>
    </location>
</feature>
<dbReference type="PROSITE" id="PS51375">
    <property type="entry name" value="PPR"/>
    <property type="match status" value="4"/>
</dbReference>
<feature type="repeat" description="PPR" evidence="2">
    <location>
        <begin position="582"/>
        <end position="616"/>
    </location>
</feature>
<feature type="compositionally biased region" description="Low complexity" evidence="3">
    <location>
        <begin position="184"/>
        <end position="193"/>
    </location>
</feature>
<protein>
    <submittedName>
        <fullName evidence="5">Pentatricopeptide repeat-containing protein At1g30610, chloroplastic</fullName>
    </submittedName>
</protein>
<organism evidence="4 5">
    <name type="scientific">Spinacia oleracea</name>
    <name type="common">Spinach</name>
    <dbReference type="NCBI Taxonomy" id="3562"/>
    <lineage>
        <taxon>Eukaryota</taxon>
        <taxon>Viridiplantae</taxon>
        <taxon>Streptophyta</taxon>
        <taxon>Embryophyta</taxon>
        <taxon>Tracheophyta</taxon>
        <taxon>Spermatophyta</taxon>
        <taxon>Magnoliopsida</taxon>
        <taxon>eudicotyledons</taxon>
        <taxon>Gunneridae</taxon>
        <taxon>Pentapetalae</taxon>
        <taxon>Caryophyllales</taxon>
        <taxon>Chenopodiaceae</taxon>
        <taxon>Chenopodioideae</taxon>
        <taxon>Anserineae</taxon>
        <taxon>Spinacia</taxon>
    </lineage>
</organism>
<dbReference type="Pfam" id="PF01535">
    <property type="entry name" value="PPR"/>
    <property type="match status" value="4"/>
</dbReference>
<dbReference type="NCBIfam" id="TIGR00756">
    <property type="entry name" value="PPR"/>
    <property type="match status" value="4"/>
</dbReference>
<feature type="repeat" description="PPR" evidence="2">
    <location>
        <begin position="409"/>
        <end position="443"/>
    </location>
</feature>
<name>A0A9R0JG84_SPIOL</name>
<accession>A0A9R0JG84</accession>
<reference evidence="5" key="2">
    <citation type="submission" date="2025-08" db="UniProtKB">
        <authorList>
            <consortium name="RefSeq"/>
        </authorList>
    </citation>
    <scope>IDENTIFICATION</scope>
    <source>
        <tissue evidence="5">Leaf</tissue>
    </source>
</reference>
<dbReference type="GO" id="GO:0009507">
    <property type="term" value="C:chloroplast"/>
    <property type="evidence" value="ECO:0000318"/>
    <property type="project" value="GO_Central"/>
</dbReference>
<dbReference type="SMR" id="A0A9R0JG84"/>
<dbReference type="Pfam" id="PF13812">
    <property type="entry name" value="PPR_3"/>
    <property type="match status" value="1"/>
</dbReference>
<sequence>MLTLQQNSPSLLNLGKCREAVASPMGCISVPMGFMLQTPAIGVVSNLRRKKGKAWVLVSKRRSYIKNVLSASQKESGVVVKEDTEFKSSFDEYLKAMESIRTDREKKKAGGGSGHGKKPTDVAFSKDVPQRRKRDETVTLKRFKRSDSKEGDKLPERSQGVAGKKELGGSFQPRNSIKPQKELSSVGTKTGSSKKVDVDTTASTRTKFVKKKSMPMNERSDDEWEMERFIFQPSELLNDGLNGPRVSRMEMEERIQNLAQCLNDADVDMPEWMFAKTIRSARIRFSDHSISRVIQILGKFGNWRRALQVIEWLQMQERFKSHNIRYVYTAALDVLGKARRPVEALNLFCAMQRHKTTYPDIVIYRSICVTLGQAGHMKELFDVIDSMRSMPKSFKIQVHDDWDPRIEPDIVIYNAVLNGCVKRKEWEGAVWVLQKLEEIGQQATSTTYGLAMEVMLASGKYDLVHKYFKEVQGLSVPNALMYRVLVNTFWREGKPDEAIAVVQDMESRGQVGPASLYYDLARCLCSVGRCEEGLMQVDKICKVASKPLVVTYTGLIQTCLTNGNIHDAASIFNHMQKYCSPNTVTCNVMLKAYLGCGMFDEAVELFRKMTRSRQKGSKIKSEISPDVYTFNTMLEACIKEERWDDFKCAYEQMLQHGHPFNTKRHLWMVLQASGARKVEMVEITWRHLERNKRVPPPALIKERFRVKLENDNLVEAVSSVACHPSTNQQSFSKDAWLKLFKENAHCFKKEVLEHLISDLSKSETPNLIFQNLLDSCLEFVNLDNLVAG</sequence>
<feature type="repeat" description="PPR" evidence="2">
    <location>
        <begin position="626"/>
        <end position="660"/>
    </location>
</feature>
<dbReference type="InterPro" id="IPR002885">
    <property type="entry name" value="PPR_rpt"/>
</dbReference>
<dbReference type="Proteomes" id="UP000813463">
    <property type="component" value="Chromosome 3"/>
</dbReference>
<dbReference type="InterPro" id="IPR044645">
    <property type="entry name" value="DG1/EMB2279-like"/>
</dbReference>
<dbReference type="GO" id="GO:0009658">
    <property type="term" value="P:chloroplast organization"/>
    <property type="evidence" value="ECO:0000318"/>
    <property type="project" value="GO_Central"/>
</dbReference>
<gene>
    <name evidence="5" type="primary">LOC110805630</name>
</gene>
<keyword evidence="4" id="KW-1185">Reference proteome</keyword>
<keyword evidence="1" id="KW-0677">Repeat</keyword>